<organism evidence="1 2">
    <name type="scientific">Popillia japonica</name>
    <name type="common">Japanese beetle</name>
    <dbReference type="NCBI Taxonomy" id="7064"/>
    <lineage>
        <taxon>Eukaryota</taxon>
        <taxon>Metazoa</taxon>
        <taxon>Ecdysozoa</taxon>
        <taxon>Arthropoda</taxon>
        <taxon>Hexapoda</taxon>
        <taxon>Insecta</taxon>
        <taxon>Pterygota</taxon>
        <taxon>Neoptera</taxon>
        <taxon>Endopterygota</taxon>
        <taxon>Coleoptera</taxon>
        <taxon>Polyphaga</taxon>
        <taxon>Scarabaeiformia</taxon>
        <taxon>Scarabaeidae</taxon>
        <taxon>Rutelinae</taxon>
        <taxon>Popillia</taxon>
    </lineage>
</organism>
<protein>
    <submittedName>
        <fullName evidence="1">Uncharacterized protein</fullName>
    </submittedName>
</protein>
<accession>A0AAW1JEC4</accession>
<name>A0AAW1JEC4_POPJA</name>
<gene>
    <name evidence="1" type="ORF">QE152_g30526</name>
</gene>
<evidence type="ECO:0000313" key="2">
    <source>
        <dbReference type="Proteomes" id="UP001458880"/>
    </source>
</evidence>
<comment type="caution">
    <text evidence="1">The sequence shown here is derived from an EMBL/GenBank/DDBJ whole genome shotgun (WGS) entry which is preliminary data.</text>
</comment>
<dbReference type="EMBL" id="JASPKY010000412">
    <property type="protein sequence ID" value="KAK9701531.1"/>
    <property type="molecule type" value="Genomic_DNA"/>
</dbReference>
<dbReference type="Proteomes" id="UP001458880">
    <property type="component" value="Unassembled WGS sequence"/>
</dbReference>
<reference evidence="1 2" key="1">
    <citation type="journal article" date="2024" name="BMC Genomics">
        <title>De novo assembly and annotation of Popillia japonica's genome with initial clues to its potential as an invasive pest.</title>
        <authorList>
            <person name="Cucini C."/>
            <person name="Boschi S."/>
            <person name="Funari R."/>
            <person name="Cardaioli E."/>
            <person name="Iannotti N."/>
            <person name="Marturano G."/>
            <person name="Paoli F."/>
            <person name="Bruttini M."/>
            <person name="Carapelli A."/>
            <person name="Frati F."/>
            <person name="Nardi F."/>
        </authorList>
    </citation>
    <scope>NUCLEOTIDE SEQUENCE [LARGE SCALE GENOMIC DNA]</scope>
    <source>
        <strain evidence="1">DMR45628</strain>
    </source>
</reference>
<dbReference type="AlphaFoldDB" id="A0AAW1JEC4"/>
<keyword evidence="2" id="KW-1185">Reference proteome</keyword>
<proteinExistence type="predicted"/>
<evidence type="ECO:0000313" key="1">
    <source>
        <dbReference type="EMBL" id="KAK9701531.1"/>
    </source>
</evidence>
<sequence>MCMARPTQRTLTVVQSRFRQARLCVVAVLAPDQRNIAKLVQAEYRTHITRKANRSSCAKTRSLAKSEDTTRGRPLAWFNSPPVGVLIRGSTRESSASSGSYTVMCKNRRLCLQDPDLLDSRSFPFGAG</sequence>
<dbReference type="PROSITE" id="PS50096">
    <property type="entry name" value="IQ"/>
    <property type="match status" value="1"/>
</dbReference>